<sequence length="11" mass="1376">MKPTQELLEWT</sequence>
<organism evidence="1">
    <name type="scientific">Nymphaea colorata</name>
    <name type="common">pocket water lily</name>
    <dbReference type="NCBI Taxonomy" id="210225"/>
    <lineage>
        <taxon>Eukaryota</taxon>
        <taxon>Viridiplantae</taxon>
        <taxon>Streptophyta</taxon>
        <taxon>Embryophyta</taxon>
        <taxon>Tracheophyta</taxon>
        <taxon>Spermatophyta</taxon>
        <taxon>Magnoliopsida</taxon>
        <taxon>Nymphaeales</taxon>
        <taxon>Nymphaeaceae</taxon>
        <taxon>Nymphaea</taxon>
    </lineage>
</organism>
<dbReference type="EMBL" id="LR721787">
    <property type="protein sequence ID" value="VVW71737.1"/>
    <property type="molecule type" value="Genomic_DNA"/>
</dbReference>
<reference evidence="1" key="1">
    <citation type="submission" date="2019-09" db="EMBL/GenBank/DDBJ databases">
        <authorList>
            <person name="Zhang L."/>
        </authorList>
    </citation>
    <scope>NUCLEOTIDE SEQUENCE</scope>
</reference>
<evidence type="ECO:0000313" key="1">
    <source>
        <dbReference type="EMBL" id="VVW71737.1"/>
    </source>
</evidence>
<name>A0A5K1G474_9MAGN</name>
<proteinExistence type="predicted"/>
<protein>
    <submittedName>
        <fullName evidence="1">Uncharacterized protein</fullName>
    </submittedName>
</protein>
<accession>A0A5K1G474</accession>
<gene>
    <name evidence="1" type="ORF">NYM_LOCUS26693</name>
</gene>